<comment type="caution">
    <text evidence="2">The sequence shown here is derived from an EMBL/GenBank/DDBJ whole genome shotgun (WGS) entry which is preliminary data.</text>
</comment>
<feature type="non-terminal residue" evidence="2">
    <location>
        <position position="1"/>
    </location>
</feature>
<organism evidence="2 3">
    <name type="scientific">Tanacetum coccineum</name>
    <dbReference type="NCBI Taxonomy" id="301880"/>
    <lineage>
        <taxon>Eukaryota</taxon>
        <taxon>Viridiplantae</taxon>
        <taxon>Streptophyta</taxon>
        <taxon>Embryophyta</taxon>
        <taxon>Tracheophyta</taxon>
        <taxon>Spermatophyta</taxon>
        <taxon>Magnoliopsida</taxon>
        <taxon>eudicotyledons</taxon>
        <taxon>Gunneridae</taxon>
        <taxon>Pentapetalae</taxon>
        <taxon>asterids</taxon>
        <taxon>campanulids</taxon>
        <taxon>Asterales</taxon>
        <taxon>Asteraceae</taxon>
        <taxon>Asteroideae</taxon>
        <taxon>Anthemideae</taxon>
        <taxon>Anthemidinae</taxon>
        <taxon>Tanacetum</taxon>
    </lineage>
</organism>
<gene>
    <name evidence="2" type="ORF">Tco_0924842</name>
</gene>
<evidence type="ECO:0000313" key="3">
    <source>
        <dbReference type="Proteomes" id="UP001151760"/>
    </source>
</evidence>
<protein>
    <submittedName>
        <fullName evidence="2">Uncharacterized protein</fullName>
    </submittedName>
</protein>
<name>A0ABQ5D807_9ASTR</name>
<proteinExistence type="predicted"/>
<dbReference type="EMBL" id="BQNB010014962">
    <property type="protein sequence ID" value="GJT34423.1"/>
    <property type="molecule type" value="Genomic_DNA"/>
</dbReference>
<dbReference type="Proteomes" id="UP001151760">
    <property type="component" value="Unassembled WGS sequence"/>
</dbReference>
<sequence length="348" mass="39514">VYGGPHYSSVCDPNPCNNYDLPYFDQPHQYHIDQSPPQDLEFERLSKIKIDRLWEDVLSTQIPNLPIDLDTEESDDDIEVTLDKEQFLRERNTAHITPHAYTPSLPFLTTMEPADILSMGVEVISTTLARENDELIKSSVDDLVPIPRESEVTSDSNLECDMPVNTPLPTTDVREENFDINSPLGEYVVDFLMENEDIADLPRHLEFEDISSLDPPESTLVIDESTLLVTPPPASKQFSLREVERFDPFFSLTQSGGKTRVMETPSFGFHHMPSPRPAAYSPKEVMYRYYHPHLTSGDGFDPEIKKIPSDENKVHIEVLSVLWGNRLLIPDGSLPLSRCTGLKTMQKQ</sequence>
<evidence type="ECO:0000256" key="1">
    <source>
        <dbReference type="SAM" id="MobiDB-lite"/>
    </source>
</evidence>
<keyword evidence="3" id="KW-1185">Reference proteome</keyword>
<reference evidence="2" key="1">
    <citation type="journal article" date="2022" name="Int. J. Mol. Sci.">
        <title>Draft Genome of Tanacetum Coccineum: Genomic Comparison of Closely Related Tanacetum-Family Plants.</title>
        <authorList>
            <person name="Yamashiro T."/>
            <person name="Shiraishi A."/>
            <person name="Nakayama K."/>
            <person name="Satake H."/>
        </authorList>
    </citation>
    <scope>NUCLEOTIDE SEQUENCE</scope>
</reference>
<evidence type="ECO:0000313" key="2">
    <source>
        <dbReference type="EMBL" id="GJT34423.1"/>
    </source>
</evidence>
<accession>A0ABQ5D807</accession>
<reference evidence="2" key="2">
    <citation type="submission" date="2022-01" db="EMBL/GenBank/DDBJ databases">
        <authorList>
            <person name="Yamashiro T."/>
            <person name="Shiraishi A."/>
            <person name="Satake H."/>
            <person name="Nakayama K."/>
        </authorList>
    </citation>
    <scope>NUCLEOTIDE SEQUENCE</scope>
</reference>
<feature type="region of interest" description="Disordered" evidence="1">
    <location>
        <begin position="151"/>
        <end position="171"/>
    </location>
</feature>